<organism evidence="6 8">
    <name type="scientific">Photobacterium phosphoreum</name>
    <dbReference type="NCBI Taxonomy" id="659"/>
    <lineage>
        <taxon>Bacteria</taxon>
        <taxon>Pseudomonadati</taxon>
        <taxon>Pseudomonadota</taxon>
        <taxon>Gammaproteobacteria</taxon>
        <taxon>Vibrionales</taxon>
        <taxon>Vibrionaceae</taxon>
        <taxon>Photobacterium</taxon>
    </lineage>
</organism>
<gene>
    <name evidence="6" type="ORF">C9J18_18435</name>
    <name evidence="5" type="ORF">CTM96_21335</name>
</gene>
<evidence type="ECO:0000256" key="1">
    <source>
        <dbReference type="ARBA" id="ARBA00006739"/>
    </source>
</evidence>
<comment type="caution">
    <text evidence="6">The sequence shown here is derived from an EMBL/GenBank/DDBJ whole genome shotgun (WGS) entry which is preliminary data.</text>
</comment>
<dbReference type="PANTHER" id="PTHR43685:SF5">
    <property type="entry name" value="GLYCOSYLTRANSFERASE EPSE-RELATED"/>
    <property type="match status" value="1"/>
</dbReference>
<dbReference type="InterPro" id="IPR001173">
    <property type="entry name" value="Glyco_trans_2-like"/>
</dbReference>
<proteinExistence type="inferred from homology"/>
<name>A0A2T3JFT2_PHOPO</name>
<keyword evidence="2" id="KW-0328">Glycosyltransferase</keyword>
<dbReference type="Proteomes" id="UP000241405">
    <property type="component" value="Unassembled WGS sequence"/>
</dbReference>
<dbReference type="AlphaFoldDB" id="A0A2T3JFT2"/>
<keyword evidence="3 6" id="KW-0808">Transferase</keyword>
<evidence type="ECO:0000313" key="6">
    <source>
        <dbReference type="EMBL" id="PSU47802.1"/>
    </source>
</evidence>
<evidence type="ECO:0000256" key="3">
    <source>
        <dbReference type="ARBA" id="ARBA00022679"/>
    </source>
</evidence>
<keyword evidence="7" id="KW-1185">Reference proteome</keyword>
<accession>A0A2T3JFT2</accession>
<dbReference type="PANTHER" id="PTHR43685">
    <property type="entry name" value="GLYCOSYLTRANSFERASE"/>
    <property type="match status" value="1"/>
</dbReference>
<evidence type="ECO:0000313" key="8">
    <source>
        <dbReference type="Proteomes" id="UP000241618"/>
    </source>
</evidence>
<dbReference type="InterPro" id="IPR029044">
    <property type="entry name" value="Nucleotide-diphossugar_trans"/>
</dbReference>
<dbReference type="GO" id="GO:0016757">
    <property type="term" value="F:glycosyltransferase activity"/>
    <property type="evidence" value="ECO:0007669"/>
    <property type="project" value="UniProtKB-KW"/>
</dbReference>
<dbReference type="InterPro" id="IPR050834">
    <property type="entry name" value="Glycosyltransf_2"/>
</dbReference>
<dbReference type="EMBL" id="PYMP01000023">
    <property type="protein sequence ID" value="PSU47802.1"/>
    <property type="molecule type" value="Genomic_DNA"/>
</dbReference>
<feature type="domain" description="Glycosyltransferase 2-like" evidence="4">
    <location>
        <begin position="8"/>
        <end position="139"/>
    </location>
</feature>
<evidence type="ECO:0000256" key="2">
    <source>
        <dbReference type="ARBA" id="ARBA00022676"/>
    </source>
</evidence>
<dbReference type="RefSeq" id="WP_107191873.1">
    <property type="nucleotide sequence ID" value="NZ_PYMN01000050.1"/>
</dbReference>
<dbReference type="EMBL" id="PYMO01000042">
    <property type="protein sequence ID" value="PSU19320.1"/>
    <property type="molecule type" value="Genomic_DNA"/>
</dbReference>
<evidence type="ECO:0000259" key="4">
    <source>
        <dbReference type="Pfam" id="PF00535"/>
    </source>
</evidence>
<dbReference type="Pfam" id="PF00535">
    <property type="entry name" value="Glycos_transf_2"/>
    <property type="match status" value="1"/>
</dbReference>
<evidence type="ECO:0000313" key="5">
    <source>
        <dbReference type="EMBL" id="PSU19320.1"/>
    </source>
</evidence>
<reference evidence="7 8" key="1">
    <citation type="submission" date="2018-03" db="EMBL/GenBank/DDBJ databases">
        <title>Whole genome sequencing of Histamine producing bacteria.</title>
        <authorList>
            <person name="Butler K."/>
        </authorList>
    </citation>
    <scope>NUCLEOTIDE SEQUENCE [LARGE SCALE GENOMIC DNA]</scope>
    <source>
        <strain evidence="6 8">FS-6.1</strain>
        <strain evidence="5 7">FS-6.2</strain>
    </source>
</reference>
<dbReference type="Gene3D" id="3.90.550.10">
    <property type="entry name" value="Spore Coat Polysaccharide Biosynthesis Protein SpsA, Chain A"/>
    <property type="match status" value="1"/>
</dbReference>
<protein>
    <submittedName>
        <fullName evidence="6">Glycosyl transferase</fullName>
    </submittedName>
</protein>
<comment type="similarity">
    <text evidence="1">Belongs to the glycosyltransferase 2 family.</text>
</comment>
<dbReference type="SUPFAM" id="SSF53448">
    <property type="entry name" value="Nucleotide-diphospho-sugar transferases"/>
    <property type="match status" value="1"/>
</dbReference>
<sequence>MRNSKVAVIMSLYRSDDPEMLKIAIDSILNQTFKCDLLVYQDGEVSKKLAETIQYYVENNNLTLFINSINKGLAVGLNCLINHAIEQEYEYIARMDSDDISRPERIKKQVNFLKLNTEVDVLGTSCQEFSSPFALSEKHLPKTHDELLDFSITRCPFIHPTVMFRADVFKAGYRYPEDVILTEDMAFWFLLLNNNIRFANMNEILLDYRLNETTIIRRKGLNKSINEVKLRTRNMISLKKITAKNVFLITARIGFHLLPSYFVKLAYKKIR</sequence>
<dbReference type="Proteomes" id="UP000241618">
    <property type="component" value="Unassembled WGS sequence"/>
</dbReference>
<evidence type="ECO:0000313" key="7">
    <source>
        <dbReference type="Proteomes" id="UP000241405"/>
    </source>
</evidence>